<protein>
    <submittedName>
        <fullName evidence="2">Uncharacterized protein</fullName>
    </submittedName>
</protein>
<comment type="caution">
    <text evidence="2">The sequence shown here is derived from an EMBL/GenBank/DDBJ whole genome shotgun (WGS) entry which is preliminary data.</text>
</comment>
<feature type="compositionally biased region" description="Basic and acidic residues" evidence="1">
    <location>
        <begin position="186"/>
        <end position="198"/>
    </location>
</feature>
<evidence type="ECO:0000313" key="3">
    <source>
        <dbReference type="Proteomes" id="UP000635477"/>
    </source>
</evidence>
<reference evidence="2" key="1">
    <citation type="journal article" date="2020" name="BMC Genomics">
        <title>Correction to: Identification and distribution of gene clusters required for synthesis of sphingolipid metabolism inhibitors in diverse species of the filamentous fungus Fusarium.</title>
        <authorList>
            <person name="Kim H.S."/>
            <person name="Lohmar J.M."/>
            <person name="Busman M."/>
            <person name="Brown D.W."/>
            <person name="Naumann T.A."/>
            <person name="Divon H.H."/>
            <person name="Lysoe E."/>
            <person name="Uhlig S."/>
            <person name="Proctor R.H."/>
        </authorList>
    </citation>
    <scope>NUCLEOTIDE SEQUENCE</scope>
    <source>
        <strain evidence="2">NRRL 22465</strain>
    </source>
</reference>
<gene>
    <name evidence="2" type="ORF">FZEAL_5563</name>
</gene>
<sequence>METSADVKTRNLSLGKKRQAASPYHRPHIIPQQITYHIPRIILHAHKPRILQIPPARDPFTQRCVHARLWNRDALRVIKQCAANTPRLDRHDANAQRGELSPHRPPQSLNSRLARAMRSKQRRTQSRVDAAEVSNHASSLEEQREKRLRNSPDGKDIDVKQAPHFGDGRVGKGHDVDDAGVVDKHVEDEGGDAERGQGRVDLGGGPAPGQDAVAAGVELAGEGGADAAGGAAGDEDGFGQIWTLLRGGIPGL</sequence>
<dbReference type="EMBL" id="JABEYC010000403">
    <property type="protein sequence ID" value="KAF4977998.1"/>
    <property type="molecule type" value="Genomic_DNA"/>
</dbReference>
<dbReference type="Proteomes" id="UP000635477">
    <property type="component" value="Unassembled WGS sequence"/>
</dbReference>
<proteinExistence type="predicted"/>
<feature type="compositionally biased region" description="Basic and acidic residues" evidence="1">
    <location>
        <begin position="139"/>
        <end position="174"/>
    </location>
</feature>
<keyword evidence="3" id="KW-1185">Reference proteome</keyword>
<organism evidence="2 3">
    <name type="scientific">Fusarium zealandicum</name>
    <dbReference type="NCBI Taxonomy" id="1053134"/>
    <lineage>
        <taxon>Eukaryota</taxon>
        <taxon>Fungi</taxon>
        <taxon>Dikarya</taxon>
        <taxon>Ascomycota</taxon>
        <taxon>Pezizomycotina</taxon>
        <taxon>Sordariomycetes</taxon>
        <taxon>Hypocreomycetidae</taxon>
        <taxon>Hypocreales</taxon>
        <taxon>Nectriaceae</taxon>
        <taxon>Fusarium</taxon>
        <taxon>Fusarium staphyleae species complex</taxon>
    </lineage>
</organism>
<dbReference type="AlphaFoldDB" id="A0A8H4UJJ0"/>
<feature type="region of interest" description="Disordered" evidence="1">
    <location>
        <begin position="1"/>
        <end position="20"/>
    </location>
</feature>
<feature type="compositionally biased region" description="Basic residues" evidence="1">
    <location>
        <begin position="115"/>
        <end position="125"/>
    </location>
</feature>
<feature type="region of interest" description="Disordered" evidence="1">
    <location>
        <begin position="186"/>
        <end position="212"/>
    </location>
</feature>
<evidence type="ECO:0000256" key="1">
    <source>
        <dbReference type="SAM" id="MobiDB-lite"/>
    </source>
</evidence>
<reference evidence="2" key="2">
    <citation type="submission" date="2020-05" db="EMBL/GenBank/DDBJ databases">
        <authorList>
            <person name="Kim H.-S."/>
            <person name="Proctor R.H."/>
            <person name="Brown D.W."/>
        </authorList>
    </citation>
    <scope>NUCLEOTIDE SEQUENCE</scope>
    <source>
        <strain evidence="2">NRRL 22465</strain>
    </source>
</reference>
<evidence type="ECO:0000313" key="2">
    <source>
        <dbReference type="EMBL" id="KAF4977998.1"/>
    </source>
</evidence>
<accession>A0A8H4UJJ0</accession>
<name>A0A8H4UJJ0_9HYPO</name>
<feature type="region of interest" description="Disordered" evidence="1">
    <location>
        <begin position="88"/>
        <end position="174"/>
    </location>
</feature>